<name>A0ABC9NH70_BACUC</name>
<accession>A0ABC9NH70</accession>
<protein>
    <recommendedName>
        <fullName evidence="3">AraC family transcriptional regulator</fullName>
    </recommendedName>
</protein>
<proteinExistence type="predicted"/>
<dbReference type="AlphaFoldDB" id="A0ABC9NH70"/>
<reference evidence="1" key="1">
    <citation type="submission" date="2007-06" db="EMBL/GenBank/DDBJ databases">
        <authorList>
            <person name="Fulton L."/>
            <person name="Clifton S."/>
            <person name="Fulton B."/>
            <person name="Xu J."/>
            <person name="Minx P."/>
            <person name="Pepin K.H."/>
            <person name="Johnson M."/>
            <person name="Thiruvilangam P."/>
            <person name="Bhonagiri V."/>
            <person name="Nash W.E."/>
            <person name="Mardis E.R."/>
            <person name="Wilson R.K."/>
        </authorList>
    </citation>
    <scope>NUCLEOTIDE SEQUENCE [LARGE SCALE GENOMIC DNA]</scope>
    <source>
        <strain evidence="1">ATCC 8492</strain>
    </source>
</reference>
<comment type="caution">
    <text evidence="1">The sequence shown here is derived from an EMBL/GenBank/DDBJ whole genome shotgun (WGS) entry which is preliminary data.</text>
</comment>
<evidence type="ECO:0000313" key="2">
    <source>
        <dbReference type="Proteomes" id="UP000004110"/>
    </source>
</evidence>
<dbReference type="EMBL" id="AAYH02000032">
    <property type="protein sequence ID" value="EDO56004.1"/>
    <property type="molecule type" value="Genomic_DNA"/>
</dbReference>
<dbReference type="Proteomes" id="UP000004110">
    <property type="component" value="Unassembled WGS sequence"/>
</dbReference>
<evidence type="ECO:0008006" key="3">
    <source>
        <dbReference type="Google" id="ProtNLM"/>
    </source>
</evidence>
<keyword evidence="2" id="KW-1185">Reference proteome</keyword>
<evidence type="ECO:0000313" key="1">
    <source>
        <dbReference type="EMBL" id="EDO56004.1"/>
    </source>
</evidence>
<reference evidence="1" key="2">
    <citation type="submission" date="2013-11" db="EMBL/GenBank/DDBJ databases">
        <title>Draft genome sequence of Bacteroides uniformis (ATCC 8492).</title>
        <authorList>
            <person name="Sudarsanam P."/>
            <person name="Ley R."/>
            <person name="Guruge J."/>
            <person name="Turnbaugh P.J."/>
            <person name="Mahowald M."/>
            <person name="Liep D."/>
            <person name="Gordon J."/>
        </authorList>
    </citation>
    <scope>NUCLEOTIDE SEQUENCE</scope>
    <source>
        <strain evidence="1">ATCC 8492</strain>
    </source>
</reference>
<organism evidence="1 2">
    <name type="scientific">Bacteroides uniformis (strain ATCC 8492 / DSM 6597 / CCUG 4942 / CIP 103695 / JCM 5828 / KCTC 5204 / NCTC 13054 / VPI 0061)</name>
    <dbReference type="NCBI Taxonomy" id="411479"/>
    <lineage>
        <taxon>Bacteria</taxon>
        <taxon>Pseudomonadati</taxon>
        <taxon>Bacteroidota</taxon>
        <taxon>Bacteroidia</taxon>
        <taxon>Bacteroidales</taxon>
        <taxon>Bacteroidaceae</taxon>
        <taxon>Bacteroides</taxon>
    </lineage>
</organism>
<gene>
    <name evidence="1" type="ORF">BACUNI_00290</name>
</gene>
<sequence>MFCKRACKYTSFQVQSKHFPSFFHIENCKKQLNTNFLSHSHHFT</sequence>